<dbReference type="InterPro" id="IPR004176">
    <property type="entry name" value="Clp_R_N"/>
</dbReference>
<dbReference type="Pfam" id="PF02861">
    <property type="entry name" value="Clp_N"/>
    <property type="match status" value="1"/>
</dbReference>
<gene>
    <name evidence="3" type="ORF">AJAP_37495</name>
</gene>
<feature type="domain" description="Clp R" evidence="2">
    <location>
        <begin position="2"/>
        <end position="174"/>
    </location>
</feature>
<dbReference type="InterPro" id="IPR036628">
    <property type="entry name" value="Clp_N_dom_sf"/>
</dbReference>
<dbReference type="HOGENOM" id="CLU_090963_2_1_11"/>
<evidence type="ECO:0000259" key="2">
    <source>
        <dbReference type="PROSITE" id="PS51903"/>
    </source>
</evidence>
<sequence>MFERFTPELREVVVGAQRVASDETSANVDPLHLLTSLARGAGVLTALGCPADELADDLRRVRRRGGISDADVEALSGFGIDVEHIVERVEQTHGPGALTGGQRSGRGHRPFTPEAKKVLEKSLREAIDVGSKRIEGEHLLLALTAVPGVAADVLAQRGIDYLAVRRLLEQREAS</sequence>
<dbReference type="PROSITE" id="PS51903">
    <property type="entry name" value="CLP_R"/>
    <property type="match status" value="1"/>
</dbReference>
<keyword evidence="4" id="KW-1185">Reference proteome</keyword>
<proteinExistence type="predicted"/>
<dbReference type="SUPFAM" id="SSF81923">
    <property type="entry name" value="Double Clp-N motif"/>
    <property type="match status" value="1"/>
</dbReference>
<dbReference type="AlphaFoldDB" id="A0A075V752"/>
<evidence type="ECO:0000313" key="4">
    <source>
        <dbReference type="Proteomes" id="UP000028492"/>
    </source>
</evidence>
<organism evidence="3 4">
    <name type="scientific">Amycolatopsis japonica</name>
    <dbReference type="NCBI Taxonomy" id="208439"/>
    <lineage>
        <taxon>Bacteria</taxon>
        <taxon>Bacillati</taxon>
        <taxon>Actinomycetota</taxon>
        <taxon>Actinomycetes</taxon>
        <taxon>Pseudonocardiales</taxon>
        <taxon>Pseudonocardiaceae</taxon>
        <taxon>Amycolatopsis</taxon>
        <taxon>Amycolatopsis japonica group</taxon>
    </lineage>
</organism>
<name>A0A075V752_9PSEU</name>
<dbReference type="eggNOG" id="COG0542">
    <property type="taxonomic scope" value="Bacteria"/>
</dbReference>
<keyword evidence="1" id="KW-0677">Repeat</keyword>
<dbReference type="EMBL" id="CP008953">
    <property type="protein sequence ID" value="AIG80294.1"/>
    <property type="molecule type" value="Genomic_DNA"/>
</dbReference>
<dbReference type="RefSeq" id="WP_038520240.1">
    <property type="nucleotide sequence ID" value="NZ_CP008953.1"/>
</dbReference>
<dbReference type="Proteomes" id="UP000028492">
    <property type="component" value="Chromosome"/>
</dbReference>
<protein>
    <recommendedName>
        <fullName evidence="2">Clp R domain-containing protein</fullName>
    </recommendedName>
</protein>
<dbReference type="Gene3D" id="1.10.1780.10">
    <property type="entry name" value="Clp, N-terminal domain"/>
    <property type="match status" value="2"/>
</dbReference>
<dbReference type="KEGG" id="aja:AJAP_37495"/>
<reference evidence="3 4" key="1">
    <citation type="journal article" date="2014" name="J. Biotechnol.">
        <title>Complete genome sequence of the actinobacterium Amycolatopsis japonica MG417-CF17(T) (=DSM 44213T) producing (S,S)-N,N'-ethylenediaminedisuccinic acid.</title>
        <authorList>
            <person name="Stegmann E."/>
            <person name="Albersmeier A."/>
            <person name="Spohn M."/>
            <person name="Gert H."/>
            <person name="Weber T."/>
            <person name="Wohlleben W."/>
            <person name="Kalinowski J."/>
            <person name="Ruckert C."/>
        </authorList>
    </citation>
    <scope>NUCLEOTIDE SEQUENCE [LARGE SCALE GENOMIC DNA]</scope>
    <source>
        <strain evidence="4">MG417-CF17 (DSM 44213)</strain>
    </source>
</reference>
<evidence type="ECO:0000256" key="1">
    <source>
        <dbReference type="PROSITE-ProRule" id="PRU01251"/>
    </source>
</evidence>
<evidence type="ECO:0000313" key="3">
    <source>
        <dbReference type="EMBL" id="AIG80294.1"/>
    </source>
</evidence>
<dbReference type="STRING" id="208439.AJAP_37495"/>
<accession>A0A075V752</accession>